<dbReference type="SMART" id="SM00448">
    <property type="entry name" value="REC"/>
    <property type="match status" value="1"/>
</dbReference>
<dbReference type="Gene3D" id="2.40.50.1020">
    <property type="entry name" value="LytTr DNA-binding domain"/>
    <property type="match status" value="1"/>
</dbReference>
<dbReference type="InterPro" id="IPR001789">
    <property type="entry name" value="Sig_transdc_resp-reg_receiver"/>
</dbReference>
<dbReference type="EMBL" id="RIAR02000001">
    <property type="protein sequence ID" value="NSL89801.1"/>
    <property type="molecule type" value="Genomic_DNA"/>
</dbReference>
<dbReference type="OrthoDB" id="9787344at2"/>
<reference evidence="1" key="1">
    <citation type="submission" date="2020-05" db="EMBL/GenBank/DDBJ databases">
        <title>Chitinophaga laudate sp. nov., isolated from a tropical peat swamp.</title>
        <authorList>
            <person name="Goh C.B.S."/>
            <person name="Lee M.S."/>
            <person name="Parimannan S."/>
            <person name="Pasbakhsh P."/>
            <person name="Yule C.M."/>
            <person name="Rajandas H."/>
            <person name="Loke S."/>
            <person name="Croft L."/>
            <person name="Tan J.B.L."/>
        </authorList>
    </citation>
    <scope>NUCLEOTIDE SEQUENCE</scope>
    <source>
        <strain evidence="1">Mgbs1</strain>
    </source>
</reference>
<dbReference type="PANTHER" id="PTHR37299:SF1">
    <property type="entry name" value="STAGE 0 SPORULATION PROTEIN A HOMOLOG"/>
    <property type="match status" value="1"/>
</dbReference>
<gene>
    <name evidence="1" type="ORF">ECE50_023360</name>
</gene>
<sequence>MNCIIIDDEPLAREKIRMLAAQDVSLQVLGCFSGTAGAADFLELNPVELIFLDVQMPGCNGLDFARQLPHNLLVIFTTAHATYALNSYDVNAVDYLVKPIHPARFTQAVKKAVDYADMQRYRHQQQQPQTTARPDHVFVRADRRLHRVLFSECLYIEGVRDYCIMHLANRKLMVAINLKALLEQLPQDIFVRISKSVVINFRHVTSLNNQDVYIGDKALAIGHAYREQLLPFFADNQVTGR</sequence>
<accession>A0A3S1CUX0</accession>
<dbReference type="Proteomes" id="UP000281028">
    <property type="component" value="Unassembled WGS sequence"/>
</dbReference>
<dbReference type="Pfam" id="PF04397">
    <property type="entry name" value="LytTR"/>
    <property type="match status" value="1"/>
</dbReference>
<dbReference type="GO" id="GO:0000156">
    <property type="term" value="F:phosphorelay response regulator activity"/>
    <property type="evidence" value="ECO:0007669"/>
    <property type="project" value="InterPro"/>
</dbReference>
<dbReference type="InterPro" id="IPR007492">
    <property type="entry name" value="LytTR_DNA-bd_dom"/>
</dbReference>
<protein>
    <submittedName>
        <fullName evidence="1">Response regulator transcription factor</fullName>
    </submittedName>
</protein>
<keyword evidence="2" id="KW-1185">Reference proteome</keyword>
<evidence type="ECO:0000313" key="2">
    <source>
        <dbReference type="Proteomes" id="UP000281028"/>
    </source>
</evidence>
<comment type="caution">
    <text evidence="1">The sequence shown here is derived from an EMBL/GenBank/DDBJ whole genome shotgun (WGS) entry which is preliminary data.</text>
</comment>
<dbReference type="GO" id="GO:0003677">
    <property type="term" value="F:DNA binding"/>
    <property type="evidence" value="ECO:0007669"/>
    <property type="project" value="InterPro"/>
</dbReference>
<dbReference type="PANTHER" id="PTHR37299">
    <property type="entry name" value="TRANSCRIPTIONAL REGULATOR-RELATED"/>
    <property type="match status" value="1"/>
</dbReference>
<dbReference type="SUPFAM" id="SSF52172">
    <property type="entry name" value="CheY-like"/>
    <property type="match status" value="1"/>
</dbReference>
<dbReference type="Pfam" id="PF00072">
    <property type="entry name" value="Response_reg"/>
    <property type="match status" value="1"/>
</dbReference>
<organism evidence="1 2">
    <name type="scientific">Chitinophaga solisilvae</name>
    <dbReference type="NCBI Taxonomy" id="1233460"/>
    <lineage>
        <taxon>Bacteria</taxon>
        <taxon>Pseudomonadati</taxon>
        <taxon>Bacteroidota</taxon>
        <taxon>Chitinophagia</taxon>
        <taxon>Chitinophagales</taxon>
        <taxon>Chitinophagaceae</taxon>
        <taxon>Chitinophaga</taxon>
    </lineage>
</organism>
<name>A0A3S1CUX0_9BACT</name>
<evidence type="ECO:0000313" key="1">
    <source>
        <dbReference type="EMBL" id="NSL89801.1"/>
    </source>
</evidence>
<dbReference type="InterPro" id="IPR046947">
    <property type="entry name" value="LytR-like"/>
</dbReference>
<proteinExistence type="predicted"/>
<dbReference type="Gene3D" id="3.40.50.2300">
    <property type="match status" value="1"/>
</dbReference>
<dbReference type="AlphaFoldDB" id="A0A3S1CUX0"/>
<dbReference type="SMART" id="SM00850">
    <property type="entry name" value="LytTR"/>
    <property type="match status" value="1"/>
</dbReference>
<dbReference type="PROSITE" id="PS50110">
    <property type="entry name" value="RESPONSE_REGULATORY"/>
    <property type="match status" value="1"/>
</dbReference>
<dbReference type="InterPro" id="IPR011006">
    <property type="entry name" value="CheY-like_superfamily"/>
</dbReference>